<gene>
    <name evidence="2" type="ORF">QGN23_07450</name>
</gene>
<evidence type="ECO:0000313" key="3">
    <source>
        <dbReference type="Proteomes" id="UP001241656"/>
    </source>
</evidence>
<sequence>MKKLIFVFLLIIAAGCNSSSNQNKYSDFDYSFARSGGISPIYENLLIKGNKVHYSFEGQGKNIKKNFSISNEDLIKIENTLTENKFTKIQEDYKKLYDNISVEINVKKGNNAGNKSDASLIMQKNQQHWEKIVSAFQQIINTNIKTES</sequence>
<dbReference type="EMBL" id="CP124855">
    <property type="protein sequence ID" value="WHF53098.1"/>
    <property type="molecule type" value="Genomic_DNA"/>
</dbReference>
<feature type="signal peptide" evidence="1">
    <location>
        <begin position="1"/>
        <end position="19"/>
    </location>
</feature>
<keyword evidence="3" id="KW-1185">Reference proteome</keyword>
<organism evidence="2 3">
    <name type="scientific">Chryseobacterium gotjawalense</name>
    <dbReference type="NCBI Taxonomy" id="3042315"/>
    <lineage>
        <taxon>Bacteria</taxon>
        <taxon>Pseudomonadati</taxon>
        <taxon>Bacteroidota</taxon>
        <taxon>Flavobacteriia</taxon>
        <taxon>Flavobacteriales</taxon>
        <taxon>Weeksellaceae</taxon>
        <taxon>Chryseobacterium group</taxon>
        <taxon>Chryseobacterium</taxon>
    </lineage>
</organism>
<evidence type="ECO:0000256" key="1">
    <source>
        <dbReference type="SAM" id="SignalP"/>
    </source>
</evidence>
<proteinExistence type="predicted"/>
<dbReference type="Proteomes" id="UP001241656">
    <property type="component" value="Chromosome"/>
</dbReference>
<name>A0ABY8RGK0_9FLAO</name>
<evidence type="ECO:0000313" key="2">
    <source>
        <dbReference type="EMBL" id="WHF53098.1"/>
    </source>
</evidence>
<accession>A0ABY8RGK0</accession>
<dbReference type="PROSITE" id="PS51257">
    <property type="entry name" value="PROKAR_LIPOPROTEIN"/>
    <property type="match status" value="1"/>
</dbReference>
<feature type="chain" id="PRO_5045623250" evidence="1">
    <location>
        <begin position="20"/>
        <end position="148"/>
    </location>
</feature>
<protein>
    <submittedName>
        <fullName evidence="2">Uncharacterized protein</fullName>
    </submittedName>
</protein>
<dbReference type="RefSeq" id="WP_282906349.1">
    <property type="nucleotide sequence ID" value="NZ_CP124855.1"/>
</dbReference>
<reference evidence="2 3" key="1">
    <citation type="submission" date="2023-05" db="EMBL/GenBank/DDBJ databases">
        <title>Genomic insight into Chryseobacterium sp. wdc7 isolated forest soil (Gotjawal).</title>
        <authorList>
            <person name="Park S.-J."/>
        </authorList>
    </citation>
    <scope>NUCLEOTIDE SEQUENCE [LARGE SCALE GENOMIC DNA]</scope>
    <source>
        <strain evidence="3">wdc7</strain>
    </source>
</reference>
<keyword evidence="1" id="KW-0732">Signal</keyword>